<evidence type="ECO:0000256" key="1">
    <source>
        <dbReference type="SAM" id="Phobius"/>
    </source>
</evidence>
<proteinExistence type="predicted"/>
<comment type="caution">
    <text evidence="2">The sequence shown here is derived from an EMBL/GenBank/DDBJ whole genome shotgun (WGS) entry which is preliminary data.</text>
</comment>
<gene>
    <name evidence="2" type="ORF">ISG29_00630</name>
</gene>
<keyword evidence="1" id="KW-0472">Membrane</keyword>
<dbReference type="RefSeq" id="WP_194501443.1">
    <property type="nucleotide sequence ID" value="NZ_JADIVZ010000001.1"/>
</dbReference>
<evidence type="ECO:0000313" key="2">
    <source>
        <dbReference type="EMBL" id="MBF4160177.1"/>
    </source>
</evidence>
<reference evidence="2" key="1">
    <citation type="submission" date="2020-11" db="EMBL/GenBank/DDBJ databases">
        <title>Nocardioides sp. CBS4Y-1, whole genome shotgun sequence.</title>
        <authorList>
            <person name="Tuo L."/>
        </authorList>
    </citation>
    <scope>NUCLEOTIDE SEQUENCE</scope>
    <source>
        <strain evidence="2">CBS4Y-1</strain>
    </source>
</reference>
<dbReference type="AlphaFoldDB" id="A0A930Y5S1"/>
<keyword evidence="3" id="KW-1185">Reference proteome</keyword>
<evidence type="ECO:0000313" key="3">
    <source>
        <dbReference type="Proteomes" id="UP000656804"/>
    </source>
</evidence>
<name>A0A930Y5S1_9ACTN</name>
<dbReference type="EMBL" id="JADIVZ010000001">
    <property type="protein sequence ID" value="MBF4160177.1"/>
    <property type="molecule type" value="Genomic_DNA"/>
</dbReference>
<keyword evidence="1" id="KW-0812">Transmembrane</keyword>
<feature type="transmembrane region" description="Helical" evidence="1">
    <location>
        <begin position="109"/>
        <end position="127"/>
    </location>
</feature>
<sequence length="135" mass="13922">MITRLSLGAVGLAGLAYGAWLLLGTGWSNIVAAVEWLAGGVLLHDGVVAPLSIVVAALALRVVPSSVRARVAAAAIVIGTTATQALPLFDRPGAKPDNPTLLPRDYVTGWLVIVALVVVVSAALVLLDRVRARRS</sequence>
<protein>
    <recommendedName>
        <fullName evidence="4">Transmembrane protein</fullName>
    </recommendedName>
</protein>
<feature type="transmembrane region" description="Helical" evidence="1">
    <location>
        <begin position="71"/>
        <end position="89"/>
    </location>
</feature>
<feature type="transmembrane region" description="Helical" evidence="1">
    <location>
        <begin position="42"/>
        <end position="64"/>
    </location>
</feature>
<keyword evidence="1" id="KW-1133">Transmembrane helix</keyword>
<evidence type="ECO:0008006" key="4">
    <source>
        <dbReference type="Google" id="ProtNLM"/>
    </source>
</evidence>
<organism evidence="2 3">
    <name type="scientific">Nocardioides acrostichi</name>
    <dbReference type="NCBI Taxonomy" id="2784339"/>
    <lineage>
        <taxon>Bacteria</taxon>
        <taxon>Bacillati</taxon>
        <taxon>Actinomycetota</taxon>
        <taxon>Actinomycetes</taxon>
        <taxon>Propionibacteriales</taxon>
        <taxon>Nocardioidaceae</taxon>
        <taxon>Nocardioides</taxon>
    </lineage>
</organism>
<accession>A0A930Y5S1</accession>
<dbReference type="Proteomes" id="UP000656804">
    <property type="component" value="Unassembled WGS sequence"/>
</dbReference>